<keyword evidence="1" id="KW-0238">DNA-binding</keyword>
<evidence type="ECO:0000256" key="1">
    <source>
        <dbReference type="ARBA" id="ARBA00023125"/>
    </source>
</evidence>
<comment type="caution">
    <text evidence="3">The sequence shown here is derived from an EMBL/GenBank/DDBJ whole genome shotgun (WGS) entry which is preliminary data.</text>
</comment>
<accession>A0A096ANT2</accession>
<proteinExistence type="predicted"/>
<keyword evidence="4" id="KW-1185">Reference proteome</keyword>
<evidence type="ECO:0000313" key="3">
    <source>
        <dbReference type="EMBL" id="KGF48336.1"/>
    </source>
</evidence>
<dbReference type="SMART" id="SM00530">
    <property type="entry name" value="HTH_XRE"/>
    <property type="match status" value="1"/>
</dbReference>
<dbReference type="PANTHER" id="PTHR46558:SF11">
    <property type="entry name" value="HTH-TYPE TRANSCRIPTIONAL REGULATOR XRE"/>
    <property type="match status" value="1"/>
</dbReference>
<dbReference type="EMBL" id="JRNT01000005">
    <property type="protein sequence ID" value="KGF48336.1"/>
    <property type="molecule type" value="Genomic_DNA"/>
</dbReference>
<dbReference type="SUPFAM" id="SSF47413">
    <property type="entry name" value="lambda repressor-like DNA-binding domains"/>
    <property type="match status" value="1"/>
</dbReference>
<protein>
    <recommendedName>
        <fullName evidence="2">HTH cro/C1-type domain-containing protein</fullName>
    </recommendedName>
</protein>
<evidence type="ECO:0000259" key="2">
    <source>
        <dbReference type="PROSITE" id="PS50943"/>
    </source>
</evidence>
<sequence>MGNRIKNLRKQYNMTQDELGLKLNVTRNAISQYETDKRIPTSTTLSKLAKIFNVSTDYLINGNNTNFKPTLSKRDELDIQKRLERLMNDLDSETGLAFYNGDEEIDDETRELLRASLESSLRITKLKAKEKFTPKKYRR</sequence>
<dbReference type="CDD" id="cd00093">
    <property type="entry name" value="HTH_XRE"/>
    <property type="match status" value="1"/>
</dbReference>
<dbReference type="InterPro" id="IPR001387">
    <property type="entry name" value="Cro/C1-type_HTH"/>
</dbReference>
<dbReference type="AlphaFoldDB" id="A0A096ANT2"/>
<dbReference type="Proteomes" id="UP000029628">
    <property type="component" value="Unassembled WGS sequence"/>
</dbReference>
<dbReference type="Gene3D" id="1.10.260.40">
    <property type="entry name" value="lambda repressor-like DNA-binding domains"/>
    <property type="match status" value="1"/>
</dbReference>
<dbReference type="PROSITE" id="PS50943">
    <property type="entry name" value="HTH_CROC1"/>
    <property type="match status" value="1"/>
</dbReference>
<dbReference type="GO" id="GO:0003677">
    <property type="term" value="F:DNA binding"/>
    <property type="evidence" value="ECO:0007669"/>
    <property type="project" value="UniProtKB-KW"/>
</dbReference>
<dbReference type="Pfam" id="PF01381">
    <property type="entry name" value="HTH_3"/>
    <property type="match status" value="1"/>
</dbReference>
<dbReference type="eggNOG" id="COG1396">
    <property type="taxonomic scope" value="Bacteria"/>
</dbReference>
<feature type="domain" description="HTH cro/C1-type" evidence="2">
    <location>
        <begin position="5"/>
        <end position="59"/>
    </location>
</feature>
<gene>
    <name evidence="3" type="ORF">HMPREF0872_00465</name>
</gene>
<evidence type="ECO:0000313" key="4">
    <source>
        <dbReference type="Proteomes" id="UP000029628"/>
    </source>
</evidence>
<organism evidence="3 4">
    <name type="scientific">Veillonella montpellierensis DNF00314</name>
    <dbReference type="NCBI Taxonomy" id="1401067"/>
    <lineage>
        <taxon>Bacteria</taxon>
        <taxon>Bacillati</taxon>
        <taxon>Bacillota</taxon>
        <taxon>Negativicutes</taxon>
        <taxon>Veillonellales</taxon>
        <taxon>Veillonellaceae</taxon>
        <taxon>Veillonella</taxon>
    </lineage>
</organism>
<dbReference type="InterPro" id="IPR010982">
    <property type="entry name" value="Lambda_DNA-bd_dom_sf"/>
</dbReference>
<name>A0A096ANT2_9FIRM</name>
<reference evidence="3 4" key="1">
    <citation type="submission" date="2014-07" db="EMBL/GenBank/DDBJ databases">
        <authorList>
            <person name="McCorrison J."/>
            <person name="Sanka R."/>
            <person name="Torralba M."/>
            <person name="Gillis M."/>
            <person name="Haft D.H."/>
            <person name="Methe B."/>
            <person name="Sutton G."/>
            <person name="Nelson K.E."/>
        </authorList>
    </citation>
    <scope>NUCLEOTIDE SEQUENCE [LARGE SCALE GENOMIC DNA]</scope>
    <source>
        <strain evidence="3 4">DNF00314</strain>
    </source>
</reference>
<dbReference type="PANTHER" id="PTHR46558">
    <property type="entry name" value="TRACRIPTIONAL REGULATORY PROTEIN-RELATED-RELATED"/>
    <property type="match status" value="1"/>
</dbReference>